<name>A0AAP0E8Z0_9MAGN</name>
<feature type="compositionally biased region" description="Basic and acidic residues" evidence="1">
    <location>
        <begin position="71"/>
        <end position="83"/>
    </location>
</feature>
<comment type="caution">
    <text evidence="2">The sequence shown here is derived from an EMBL/GenBank/DDBJ whole genome shotgun (WGS) entry which is preliminary data.</text>
</comment>
<evidence type="ECO:0000256" key="1">
    <source>
        <dbReference type="SAM" id="MobiDB-lite"/>
    </source>
</evidence>
<gene>
    <name evidence="2" type="ORF">Scep_027933</name>
</gene>
<dbReference type="AlphaFoldDB" id="A0AAP0E8Z0"/>
<evidence type="ECO:0000313" key="2">
    <source>
        <dbReference type="EMBL" id="KAK9088851.1"/>
    </source>
</evidence>
<reference evidence="2 3" key="1">
    <citation type="submission" date="2024-01" db="EMBL/GenBank/DDBJ databases">
        <title>Genome assemblies of Stephania.</title>
        <authorList>
            <person name="Yang L."/>
        </authorList>
    </citation>
    <scope>NUCLEOTIDE SEQUENCE [LARGE SCALE GENOMIC DNA]</scope>
    <source>
        <strain evidence="2">JXDWG</strain>
        <tissue evidence="2">Leaf</tissue>
    </source>
</reference>
<proteinExistence type="predicted"/>
<dbReference type="Proteomes" id="UP001419268">
    <property type="component" value="Unassembled WGS sequence"/>
</dbReference>
<sequence length="83" mass="9048">MAETVARSIGSRADDGRRDSGEGRSGARRRAVAAAAAKRVGALTRRRWVGDSIGERLASLQRRRRAMADATPKKRTDGRQAEE</sequence>
<dbReference type="EMBL" id="JBBNAG010000012">
    <property type="protein sequence ID" value="KAK9088851.1"/>
    <property type="molecule type" value="Genomic_DNA"/>
</dbReference>
<keyword evidence="3" id="KW-1185">Reference proteome</keyword>
<evidence type="ECO:0000313" key="3">
    <source>
        <dbReference type="Proteomes" id="UP001419268"/>
    </source>
</evidence>
<protein>
    <submittedName>
        <fullName evidence="2">Uncharacterized protein</fullName>
    </submittedName>
</protein>
<accession>A0AAP0E8Z0</accession>
<feature type="region of interest" description="Disordered" evidence="1">
    <location>
        <begin position="1"/>
        <end position="30"/>
    </location>
</feature>
<feature type="region of interest" description="Disordered" evidence="1">
    <location>
        <begin position="54"/>
        <end position="83"/>
    </location>
</feature>
<organism evidence="2 3">
    <name type="scientific">Stephania cephalantha</name>
    <dbReference type="NCBI Taxonomy" id="152367"/>
    <lineage>
        <taxon>Eukaryota</taxon>
        <taxon>Viridiplantae</taxon>
        <taxon>Streptophyta</taxon>
        <taxon>Embryophyta</taxon>
        <taxon>Tracheophyta</taxon>
        <taxon>Spermatophyta</taxon>
        <taxon>Magnoliopsida</taxon>
        <taxon>Ranunculales</taxon>
        <taxon>Menispermaceae</taxon>
        <taxon>Menispermoideae</taxon>
        <taxon>Cissampelideae</taxon>
        <taxon>Stephania</taxon>
    </lineage>
</organism>
<feature type="compositionally biased region" description="Basic and acidic residues" evidence="1">
    <location>
        <begin position="12"/>
        <end position="22"/>
    </location>
</feature>